<name>A0A5J9T170_9POAL</name>
<evidence type="ECO:0000256" key="1">
    <source>
        <dbReference type="SAM" id="MobiDB-lite"/>
    </source>
</evidence>
<reference evidence="2 3" key="1">
    <citation type="journal article" date="2019" name="Sci. Rep.">
        <title>A high-quality genome of Eragrostis curvula grass provides insights into Poaceae evolution and supports new strategies to enhance forage quality.</title>
        <authorList>
            <person name="Carballo J."/>
            <person name="Santos B.A.C.M."/>
            <person name="Zappacosta D."/>
            <person name="Garbus I."/>
            <person name="Selva J.P."/>
            <person name="Gallo C.A."/>
            <person name="Diaz A."/>
            <person name="Albertini E."/>
            <person name="Caccamo M."/>
            <person name="Echenique V."/>
        </authorList>
    </citation>
    <scope>NUCLEOTIDE SEQUENCE [LARGE SCALE GENOMIC DNA]</scope>
    <source>
        <strain evidence="3">cv. Victoria</strain>
        <tissue evidence="2">Leaf</tissue>
    </source>
</reference>
<feature type="region of interest" description="Disordered" evidence="1">
    <location>
        <begin position="513"/>
        <end position="541"/>
    </location>
</feature>
<feature type="region of interest" description="Disordered" evidence="1">
    <location>
        <begin position="1"/>
        <end position="265"/>
    </location>
</feature>
<feature type="region of interest" description="Disordered" evidence="1">
    <location>
        <begin position="327"/>
        <end position="375"/>
    </location>
</feature>
<feature type="compositionally biased region" description="Low complexity" evidence="1">
    <location>
        <begin position="34"/>
        <end position="51"/>
    </location>
</feature>
<feature type="compositionally biased region" description="Pro residues" evidence="1">
    <location>
        <begin position="66"/>
        <end position="78"/>
    </location>
</feature>
<feature type="compositionally biased region" description="Low complexity" evidence="1">
    <location>
        <begin position="156"/>
        <end position="168"/>
    </location>
</feature>
<comment type="caution">
    <text evidence="2">The sequence shown here is derived from an EMBL/GenBank/DDBJ whole genome shotgun (WGS) entry which is preliminary data.</text>
</comment>
<evidence type="ECO:0000313" key="3">
    <source>
        <dbReference type="Proteomes" id="UP000324897"/>
    </source>
</evidence>
<evidence type="ECO:0000313" key="2">
    <source>
        <dbReference type="EMBL" id="TVU04571.1"/>
    </source>
</evidence>
<feature type="non-terminal residue" evidence="2">
    <location>
        <position position="1"/>
    </location>
</feature>
<keyword evidence="3" id="KW-1185">Reference proteome</keyword>
<proteinExistence type="predicted"/>
<accession>A0A5J9T170</accession>
<organism evidence="2 3">
    <name type="scientific">Eragrostis curvula</name>
    <name type="common">weeping love grass</name>
    <dbReference type="NCBI Taxonomy" id="38414"/>
    <lineage>
        <taxon>Eukaryota</taxon>
        <taxon>Viridiplantae</taxon>
        <taxon>Streptophyta</taxon>
        <taxon>Embryophyta</taxon>
        <taxon>Tracheophyta</taxon>
        <taxon>Spermatophyta</taxon>
        <taxon>Magnoliopsida</taxon>
        <taxon>Liliopsida</taxon>
        <taxon>Poales</taxon>
        <taxon>Poaceae</taxon>
        <taxon>PACMAD clade</taxon>
        <taxon>Chloridoideae</taxon>
        <taxon>Eragrostideae</taxon>
        <taxon>Eragrostidinae</taxon>
        <taxon>Eragrostis</taxon>
    </lineage>
</organism>
<feature type="compositionally biased region" description="Low complexity" evidence="1">
    <location>
        <begin position="79"/>
        <end position="97"/>
    </location>
</feature>
<dbReference type="EMBL" id="RWGY01000051">
    <property type="protein sequence ID" value="TVU04571.1"/>
    <property type="molecule type" value="Genomic_DNA"/>
</dbReference>
<dbReference type="Proteomes" id="UP000324897">
    <property type="component" value="Unassembled WGS sequence"/>
</dbReference>
<sequence length="541" mass="57520">MRNWEDGCRRPTAFQGHTAHPASSRPTPPPPAGTPHTQPCSSAASPCSNPSRFGASAATSTLRHGPTPPPCRPSPPAPSRGRGSRAAARGRNAAAGSTCGRPPDAVRFAPAPSRRRLLRPGHHGGFRSDPRYTMEADSSTAAAAPAPVAAAPPAPAGRRAGARQPKAAVPTDGKEKGRLGLGHNMKKSTASASRATPPVPSTVPTRADPVEILIDLEPPPPHPRSAAALAWPSPVPPLPAGAQPRPGRPRGSPGKQRPSDAVRVAPSHHNTAPLCVDAICFALATTTASAPTRDTPWRLIPLLLQLPPRLRLLLPLQLAVVLVRDHPSTPRLLSPPDGKEKGQKTLCLGRNAKKSTASTSRTTPPPRQSTSLSKNQMDDVAAAALASPWSLLVAWVPYRAAERLNALNRDMRFANLHSDSGDLRKLLQRACCDGVSHRFQKIMRRAFNNTLSYPAERGPKKNKNTWLMVSAMLSDSPAAARSIQASMSTTNFWPSVCSSCFTPWNPWNCSPRRMSLSPSPPPPPSIPSSTFRAVVGPTERR</sequence>
<feature type="compositionally biased region" description="Basic residues" evidence="1">
    <location>
        <begin position="113"/>
        <end position="125"/>
    </location>
</feature>
<protein>
    <submittedName>
        <fullName evidence="2">Uncharacterized protein</fullName>
    </submittedName>
</protein>
<gene>
    <name evidence="2" type="ORF">EJB05_47687</name>
</gene>
<dbReference type="AlphaFoldDB" id="A0A5J9T170"/>
<feature type="compositionally biased region" description="Low complexity" evidence="1">
    <location>
        <begin position="240"/>
        <end position="256"/>
    </location>
</feature>
<dbReference type="Gramene" id="TVU04571">
    <property type="protein sequence ID" value="TVU04571"/>
    <property type="gene ID" value="EJB05_47687"/>
</dbReference>